<reference evidence="10 11" key="1">
    <citation type="journal article" date="2021" name="DNA Res.">
        <title>Genome analysis of Candida subhashii reveals its hybrid nature and dual mitochondrial genome conformations.</title>
        <authorList>
            <person name="Mixao V."/>
            <person name="Hegedusova E."/>
            <person name="Saus E."/>
            <person name="Pryszcz L.P."/>
            <person name="Cillingova A."/>
            <person name="Nosek J."/>
            <person name="Gabaldon T."/>
        </authorList>
    </citation>
    <scope>NUCLEOTIDE SEQUENCE [LARGE SCALE GENOMIC DNA]</scope>
    <source>
        <strain evidence="10 11">CBS 10753</strain>
    </source>
</reference>
<dbReference type="FunFam" id="3.30.160.60:FF:000145">
    <property type="entry name" value="Zinc finger protein 574"/>
    <property type="match status" value="1"/>
</dbReference>
<evidence type="ECO:0000256" key="5">
    <source>
        <dbReference type="ARBA" id="ARBA00022833"/>
    </source>
</evidence>
<evidence type="ECO:0000256" key="6">
    <source>
        <dbReference type="ARBA" id="ARBA00023242"/>
    </source>
</evidence>
<feature type="region of interest" description="Disordered" evidence="8">
    <location>
        <begin position="758"/>
        <end position="777"/>
    </location>
</feature>
<organism evidence="10 11">
    <name type="scientific">[Candida] subhashii</name>
    <dbReference type="NCBI Taxonomy" id="561895"/>
    <lineage>
        <taxon>Eukaryota</taxon>
        <taxon>Fungi</taxon>
        <taxon>Dikarya</taxon>
        <taxon>Ascomycota</taxon>
        <taxon>Saccharomycotina</taxon>
        <taxon>Pichiomycetes</taxon>
        <taxon>Debaryomycetaceae</taxon>
        <taxon>Spathaspora</taxon>
    </lineage>
</organism>
<evidence type="ECO:0000256" key="2">
    <source>
        <dbReference type="ARBA" id="ARBA00022723"/>
    </source>
</evidence>
<dbReference type="Pfam" id="PF00096">
    <property type="entry name" value="zf-C2H2"/>
    <property type="match status" value="2"/>
</dbReference>
<dbReference type="GO" id="GO:0000785">
    <property type="term" value="C:chromatin"/>
    <property type="evidence" value="ECO:0007669"/>
    <property type="project" value="TreeGrafter"/>
</dbReference>
<sequence>MNYNTANPGGITDTSLLSTSLSMAEHSHEKVSTPIGSSSNPSNSTTTTTGPKATTTTGKKQKNIPLELTAYGTTPSGKPRLFVCQVCTRAFARLEHLRRHERSHTKEKPFSCGVCQRKFSRRDLLLRHAQKLHAGCSDAITRLRRKSIKRSQSGQDDDADMGDDDSGETTPIARAKNNDPVEFNLNLFDTSPDVNTSKSKITKSSSKRSSMIGTSKRGSNTSTTNSTRKNSLAAPLQRQAVKRGISGVKMRRGASFSAQSGPNYAAREPEFTENYPNTENVQFSTPQLGPTAFNDEMNWLGSLSSIPGLSDNSNSMMNNQQFGNQQQQSFTNAANFASNQLGSERSTSVHSVNFDASFIMPGAAIANQIQNAMNQQEHPQQVPPLHQLQVQQQQQHQQHQQSMGRTPISHIASPNHPITLGQQDSNIKTEDYSDFGYSFYDVPEHLLPSEPPLTHPIQGFRTLTPIKQESESPVAEVQKLKNHDTGNNMDLDLTFLNDIDELYHGFDFNSKFIPGGYSLYVDNHSASSSGIDANSPINLISPSNMNNYDMNKPGSVISEPPQNGSNGYDRQNILMSQQMQQQLGSPDFNRNLADIHGSPHPQQQQQLHQQQQHHQPQPQPQHIDHAMMNRLKLNNYSRNKLFTNHMRHMINKALGKYPISGIMTPTIPSNEKLEFYLTTFIQVFLSHFPFIHISKLNEYEIMNMTSNEDMNNESARVCLPLLIATMGALLANNKNDAEHLYEASRRTIHIYLESRKNSVGGGNSDESKKEKGDNNSSTVNPLWLIQSLTLSVIYGLFSDNENNVYIVIRQLNALNSLVKTSIRSNRVILFSINGEDEEIYNKLSSSGGGHGGSDDAGGMSLFSCNHNDEMKFKNNINIQSQVRIVFMIYRLTNFLLMMYNVPLTLSSNDLNNLCISNQDDEILWSFKNYQEFQEFGQKNNKTLSNYLNSSEPIIFKNLLLNLTKAGNPDKTLSQDVEQKIINQLSKLSRYGFICLVHGLYEIKQYQEMKKIDVFKILDELAKFLPTINNDSRIHKDFEKLDYVLLASYTKISSLIDFKLVKEQSWLRNFEELTRNFNKVLIDNSPGNSSNPIDDYDYLKIIDCCMMIIKLVLFKSEDIPDHHHQSQHTSMDTKSSFSTDFGYLNNNNGNFIHDDNKQVSALFTDENNLHENKENSLAIFEKNIHLRIIEEFSSSSNLVHSQMLFHVFTILAIFSIYILKKNEYNNTGHAAYSPGNNNNNPDLIFALNQRFSMVLKLLEKIENYLKVKLQTAAAAAAGGAGTIASSMALKLEQDFTNLHLYNGGSSTGGGEQPGSDKSLENTIYILKIGEIVLNYVYDFNIKVCIFKKLGGSLAQIRKFLNENESRLMG</sequence>
<evidence type="ECO:0000256" key="4">
    <source>
        <dbReference type="ARBA" id="ARBA00022771"/>
    </source>
</evidence>
<comment type="caution">
    <text evidence="10">The sequence shown here is derived from an EMBL/GenBank/DDBJ whole genome shotgun (WGS) entry which is preliminary data.</text>
</comment>
<dbReference type="SMART" id="SM00355">
    <property type="entry name" value="ZnF_C2H2"/>
    <property type="match status" value="2"/>
</dbReference>
<dbReference type="PANTHER" id="PTHR40626:SF28">
    <property type="entry name" value="REGULATORY PROTEIN ADR1"/>
    <property type="match status" value="1"/>
</dbReference>
<accession>A0A8J5V1D9</accession>
<feature type="region of interest" description="Disordered" evidence="8">
    <location>
        <begin position="22"/>
        <end position="61"/>
    </location>
</feature>
<keyword evidence="5" id="KW-0862">Zinc</keyword>
<dbReference type="GeneID" id="73468944"/>
<keyword evidence="3" id="KW-0677">Repeat</keyword>
<comment type="subcellular location">
    <subcellularLocation>
        <location evidence="1">Nucleus</location>
    </subcellularLocation>
</comment>
<dbReference type="GO" id="GO:0000981">
    <property type="term" value="F:DNA-binding transcription factor activity, RNA polymerase II-specific"/>
    <property type="evidence" value="ECO:0007669"/>
    <property type="project" value="InterPro"/>
</dbReference>
<feature type="compositionally biased region" description="Polar residues" evidence="8">
    <location>
        <begin position="560"/>
        <end position="569"/>
    </location>
</feature>
<protein>
    <submittedName>
        <fullName evidence="10">ADR1</fullName>
    </submittedName>
</protein>
<evidence type="ECO:0000313" key="10">
    <source>
        <dbReference type="EMBL" id="KAG7664324.1"/>
    </source>
</evidence>
<keyword evidence="6" id="KW-0539">Nucleus</keyword>
<dbReference type="PROSITE" id="PS50157">
    <property type="entry name" value="ZINC_FINGER_C2H2_2"/>
    <property type="match status" value="2"/>
</dbReference>
<dbReference type="Proteomes" id="UP000694255">
    <property type="component" value="Unassembled WGS sequence"/>
</dbReference>
<feature type="region of interest" description="Disordered" evidence="8">
    <location>
        <begin position="146"/>
        <end position="234"/>
    </location>
</feature>
<dbReference type="PANTHER" id="PTHR40626">
    <property type="entry name" value="MIP31509P"/>
    <property type="match status" value="1"/>
</dbReference>
<evidence type="ECO:0000256" key="7">
    <source>
        <dbReference type="PROSITE-ProRule" id="PRU00042"/>
    </source>
</evidence>
<dbReference type="PROSITE" id="PS00028">
    <property type="entry name" value="ZINC_FINGER_C2H2_1"/>
    <property type="match status" value="2"/>
</dbReference>
<keyword evidence="4 7" id="KW-0863">Zinc-finger</keyword>
<evidence type="ECO:0000256" key="3">
    <source>
        <dbReference type="ARBA" id="ARBA00022737"/>
    </source>
</evidence>
<dbReference type="RefSeq" id="XP_049264556.1">
    <property type="nucleotide sequence ID" value="XM_049405862.1"/>
</dbReference>
<dbReference type="EMBL" id="JAGSYN010000098">
    <property type="protein sequence ID" value="KAG7664324.1"/>
    <property type="molecule type" value="Genomic_DNA"/>
</dbReference>
<keyword evidence="2" id="KW-0479">Metal-binding</keyword>
<feature type="region of interest" description="Disordered" evidence="8">
    <location>
        <begin position="374"/>
        <end position="423"/>
    </location>
</feature>
<feature type="compositionally biased region" description="Low complexity" evidence="8">
    <location>
        <begin position="599"/>
        <end position="616"/>
    </location>
</feature>
<feature type="compositionally biased region" description="Low complexity" evidence="8">
    <location>
        <begin position="196"/>
        <end position="231"/>
    </location>
</feature>
<feature type="domain" description="C2H2-type" evidence="9">
    <location>
        <begin position="110"/>
        <end position="138"/>
    </location>
</feature>
<evidence type="ECO:0000313" key="11">
    <source>
        <dbReference type="Proteomes" id="UP000694255"/>
    </source>
</evidence>
<dbReference type="InterPro" id="IPR051059">
    <property type="entry name" value="VerF-like"/>
</dbReference>
<dbReference type="GO" id="GO:0008270">
    <property type="term" value="F:zinc ion binding"/>
    <property type="evidence" value="ECO:0007669"/>
    <property type="project" value="UniProtKB-KW"/>
</dbReference>
<dbReference type="OrthoDB" id="10018191at2759"/>
<keyword evidence="11" id="KW-1185">Reference proteome</keyword>
<evidence type="ECO:0000256" key="8">
    <source>
        <dbReference type="SAM" id="MobiDB-lite"/>
    </source>
</evidence>
<evidence type="ECO:0000256" key="1">
    <source>
        <dbReference type="ARBA" id="ARBA00004123"/>
    </source>
</evidence>
<feature type="region of interest" description="Disordered" evidence="8">
    <location>
        <begin position="550"/>
        <end position="569"/>
    </location>
</feature>
<feature type="region of interest" description="Disordered" evidence="8">
    <location>
        <begin position="587"/>
        <end position="621"/>
    </location>
</feature>
<feature type="compositionally biased region" description="Low complexity" evidence="8">
    <location>
        <begin position="374"/>
        <end position="401"/>
    </location>
</feature>
<feature type="compositionally biased region" description="Low complexity" evidence="8">
    <location>
        <begin position="32"/>
        <end position="58"/>
    </location>
</feature>
<proteinExistence type="predicted"/>
<dbReference type="GO" id="GO:0005634">
    <property type="term" value="C:nucleus"/>
    <property type="evidence" value="ECO:0007669"/>
    <property type="project" value="UniProtKB-SubCell"/>
</dbReference>
<feature type="compositionally biased region" description="Acidic residues" evidence="8">
    <location>
        <begin position="155"/>
        <end position="167"/>
    </location>
</feature>
<dbReference type="GO" id="GO:0000978">
    <property type="term" value="F:RNA polymerase II cis-regulatory region sequence-specific DNA binding"/>
    <property type="evidence" value="ECO:0007669"/>
    <property type="project" value="InterPro"/>
</dbReference>
<gene>
    <name evidence="10" type="ORF">J8A68_002143</name>
</gene>
<evidence type="ECO:0000259" key="9">
    <source>
        <dbReference type="PROSITE" id="PS50157"/>
    </source>
</evidence>
<dbReference type="InterPro" id="IPR013087">
    <property type="entry name" value="Znf_C2H2_type"/>
</dbReference>
<feature type="domain" description="C2H2-type" evidence="9">
    <location>
        <begin position="82"/>
        <end position="109"/>
    </location>
</feature>
<name>A0A8J5V1D9_9ASCO</name>